<evidence type="ECO:0000256" key="6">
    <source>
        <dbReference type="SAM" id="SignalP"/>
    </source>
</evidence>
<evidence type="ECO:0000256" key="4">
    <source>
        <dbReference type="ARBA" id="ARBA00022729"/>
    </source>
</evidence>
<accession>A0A9D2WN50</accession>
<dbReference type="SUPFAM" id="SSF53850">
    <property type="entry name" value="Periplasmic binding protein-like II"/>
    <property type="match status" value="1"/>
</dbReference>
<dbReference type="InterPro" id="IPR050682">
    <property type="entry name" value="ModA/WtpA"/>
</dbReference>
<keyword evidence="4 6" id="KW-0732">Signal</keyword>
<evidence type="ECO:0000256" key="5">
    <source>
        <dbReference type="PIRSR" id="PIRSR004846-1"/>
    </source>
</evidence>
<dbReference type="GO" id="GO:0015689">
    <property type="term" value="P:molybdate ion transport"/>
    <property type="evidence" value="ECO:0007669"/>
    <property type="project" value="InterPro"/>
</dbReference>
<comment type="caution">
    <text evidence="7">The sequence shown here is derived from an EMBL/GenBank/DDBJ whole genome shotgun (WGS) entry which is preliminary data.</text>
</comment>
<dbReference type="EMBL" id="LSRS01000008">
    <property type="protein sequence ID" value="KAF1083943.1"/>
    <property type="molecule type" value="Genomic_DNA"/>
</dbReference>
<dbReference type="CDD" id="cd13537">
    <property type="entry name" value="PBP2_YvgL_like"/>
    <property type="match status" value="1"/>
</dbReference>
<sequence>MKRWLSLLSLLLLMVLAGAGCGSNQEQTAATEPVRLTISAAASLQDAMEELKTIYNRDNPRVIITYNFGSSGTLQKQIEQGAPADLFISAGQAQMDALAEKGLIIEDTRKGLVGNHLVLISGQDSSLAGFEELTGEQVGKISIGVPESVPAGKYAQEALTNLGLWDALQAKLVPAKDVRQVLTYVETGNVDAGLVYRSDALMGKHIKEVATAPEASHQPILYPMAVIKDSRNQTTAGAFAGFLTGQEAGQVFTKYGFKVLEN</sequence>
<comment type="similarity">
    <text evidence="1">Belongs to the bacterial solute-binding protein ModA family.</text>
</comment>
<evidence type="ECO:0000256" key="1">
    <source>
        <dbReference type="ARBA" id="ARBA00009175"/>
    </source>
</evidence>
<keyword evidence="3 5" id="KW-0479">Metal-binding</keyword>
<reference evidence="7" key="1">
    <citation type="submission" date="2016-02" db="EMBL/GenBank/DDBJ databases">
        <title>Draft Genome Sequence of Sporotomaculum syntrophicum Strain FB, a Syntrophic Benzoate Degrader.</title>
        <authorList>
            <person name="Nobu M.K."/>
            <person name="Narihiro T."/>
            <person name="Qiu Y.-L."/>
            <person name="Ohashi A."/>
            <person name="Liu W.-T."/>
            <person name="Yuji S."/>
        </authorList>
    </citation>
    <scope>NUCLEOTIDE SEQUENCE</scope>
    <source>
        <strain evidence="7">FB</strain>
    </source>
</reference>
<evidence type="ECO:0000256" key="3">
    <source>
        <dbReference type="ARBA" id="ARBA00022723"/>
    </source>
</evidence>
<dbReference type="RefSeq" id="WP_161823128.1">
    <property type="nucleotide sequence ID" value="NZ_LSRS01000008.1"/>
</dbReference>
<dbReference type="PANTHER" id="PTHR30632:SF0">
    <property type="entry name" value="SULFATE-BINDING PROTEIN"/>
    <property type="match status" value="1"/>
</dbReference>
<keyword evidence="8" id="KW-1185">Reference proteome</keyword>
<feature type="binding site" evidence="5">
    <location>
        <position position="151"/>
    </location>
    <ligand>
        <name>molybdate</name>
        <dbReference type="ChEBI" id="CHEBI:36264"/>
    </ligand>
</feature>
<organism evidence="7 8">
    <name type="scientific">Sporotomaculum syntrophicum</name>
    <dbReference type="NCBI Taxonomy" id="182264"/>
    <lineage>
        <taxon>Bacteria</taxon>
        <taxon>Bacillati</taxon>
        <taxon>Bacillota</taxon>
        <taxon>Clostridia</taxon>
        <taxon>Eubacteriales</taxon>
        <taxon>Desulfallaceae</taxon>
        <taxon>Sporotomaculum</taxon>
    </lineage>
</organism>
<keyword evidence="2 5" id="KW-0500">Molybdenum</keyword>
<feature type="chain" id="PRO_5038952820" evidence="6">
    <location>
        <begin position="20"/>
        <end position="262"/>
    </location>
</feature>
<feature type="binding site" evidence="5">
    <location>
        <position position="178"/>
    </location>
    <ligand>
        <name>molybdate</name>
        <dbReference type="ChEBI" id="CHEBI:36264"/>
    </ligand>
</feature>
<feature type="binding site" evidence="5">
    <location>
        <position position="71"/>
    </location>
    <ligand>
        <name>molybdate</name>
        <dbReference type="ChEBI" id="CHEBI:36264"/>
    </ligand>
</feature>
<dbReference type="GO" id="GO:0030973">
    <property type="term" value="F:molybdate ion binding"/>
    <property type="evidence" value="ECO:0007669"/>
    <property type="project" value="UniProtKB-ARBA"/>
</dbReference>
<feature type="signal peptide" evidence="6">
    <location>
        <begin position="1"/>
        <end position="19"/>
    </location>
</feature>
<dbReference type="GO" id="GO:0046872">
    <property type="term" value="F:metal ion binding"/>
    <property type="evidence" value="ECO:0007669"/>
    <property type="project" value="UniProtKB-KW"/>
</dbReference>
<proteinExistence type="inferred from homology"/>
<dbReference type="PIRSF" id="PIRSF004846">
    <property type="entry name" value="ModA"/>
    <property type="match status" value="1"/>
</dbReference>
<dbReference type="InterPro" id="IPR041879">
    <property type="entry name" value="YvgL-like_PBP2"/>
</dbReference>
<protein>
    <submittedName>
        <fullName evidence="7">Molybdate-binding periplasmic protein</fullName>
    </submittedName>
</protein>
<dbReference type="PANTHER" id="PTHR30632">
    <property type="entry name" value="MOLYBDATE-BINDING PERIPLASMIC PROTEIN"/>
    <property type="match status" value="1"/>
</dbReference>
<feature type="binding site" evidence="5">
    <location>
        <position position="196"/>
    </location>
    <ligand>
        <name>molybdate</name>
        <dbReference type="ChEBI" id="CHEBI:36264"/>
    </ligand>
</feature>
<evidence type="ECO:0000313" key="7">
    <source>
        <dbReference type="EMBL" id="KAF1083943.1"/>
    </source>
</evidence>
<dbReference type="PROSITE" id="PS51257">
    <property type="entry name" value="PROKAR_LIPOPROTEIN"/>
    <property type="match status" value="1"/>
</dbReference>
<dbReference type="AlphaFoldDB" id="A0A9D2WN50"/>
<dbReference type="Proteomes" id="UP000798488">
    <property type="component" value="Unassembled WGS sequence"/>
</dbReference>
<dbReference type="OrthoDB" id="9785015at2"/>
<dbReference type="Gene3D" id="3.40.190.10">
    <property type="entry name" value="Periplasmic binding protein-like II"/>
    <property type="match status" value="2"/>
</dbReference>
<gene>
    <name evidence="7" type="primary">modA</name>
    <name evidence="7" type="ORF">SPSYN_02855</name>
</gene>
<dbReference type="FunFam" id="3.40.190.10:FF:000035">
    <property type="entry name" value="Molybdate ABC transporter substrate-binding protein"/>
    <property type="match status" value="1"/>
</dbReference>
<evidence type="ECO:0000256" key="2">
    <source>
        <dbReference type="ARBA" id="ARBA00022505"/>
    </source>
</evidence>
<evidence type="ECO:0000313" key="8">
    <source>
        <dbReference type="Proteomes" id="UP000798488"/>
    </source>
</evidence>
<dbReference type="GO" id="GO:1901359">
    <property type="term" value="F:tungstate binding"/>
    <property type="evidence" value="ECO:0007669"/>
    <property type="project" value="UniProtKB-ARBA"/>
</dbReference>
<dbReference type="InterPro" id="IPR005950">
    <property type="entry name" value="ModA"/>
</dbReference>
<feature type="binding site" evidence="5">
    <location>
        <position position="43"/>
    </location>
    <ligand>
        <name>molybdate</name>
        <dbReference type="ChEBI" id="CHEBI:36264"/>
    </ligand>
</feature>
<name>A0A9D2WN50_9FIRM</name>
<dbReference type="NCBIfam" id="TIGR01256">
    <property type="entry name" value="modA"/>
    <property type="match status" value="1"/>
</dbReference>
<dbReference type="Pfam" id="PF13531">
    <property type="entry name" value="SBP_bac_11"/>
    <property type="match status" value="1"/>
</dbReference>